<dbReference type="EMBL" id="BX284605">
    <property type="protein sequence ID" value="CAB63204.1"/>
    <property type="molecule type" value="Genomic_DNA"/>
</dbReference>
<keyword evidence="4" id="KW-1185">Reference proteome</keyword>
<dbReference type="PaxDb" id="6239-F53H2.2"/>
<proteinExistence type="predicted"/>
<reference evidence="3 4" key="1">
    <citation type="journal article" date="1998" name="Science">
        <title>Genome sequence of the nematode C. elegans: a platform for investigating biology.</title>
        <authorList>
            <consortium name="The C. elegans sequencing consortium"/>
            <person name="Sulson J.E."/>
            <person name="Waterston R."/>
        </authorList>
    </citation>
    <scope>NUCLEOTIDE SEQUENCE [LARGE SCALE GENOMIC DNA]</scope>
    <source>
        <strain evidence="3 4">Bristol N2</strain>
    </source>
</reference>
<dbReference type="UCSC" id="F53H2.2">
    <property type="organism name" value="c. elegans"/>
</dbReference>
<keyword evidence="2" id="KW-0732">Signal</keyword>
<keyword evidence="1" id="KW-0812">Transmembrane</keyword>
<dbReference type="CTD" id="180337"/>
<accession>Q9U3E5</accession>
<dbReference type="FunCoup" id="Q9U3E5">
    <property type="interactions" value="1"/>
</dbReference>
<dbReference type="InParanoid" id="Q9U3E5"/>
<dbReference type="GeneID" id="180337"/>
<dbReference type="STRING" id="6239.F53H2.2.1"/>
<dbReference type="RefSeq" id="NP_507930.1">
    <property type="nucleotide sequence ID" value="NM_075529.5"/>
</dbReference>
<feature type="chain" id="PRO_5004334128" evidence="2">
    <location>
        <begin position="25"/>
        <end position="67"/>
    </location>
</feature>
<evidence type="ECO:0000313" key="5">
    <source>
        <dbReference type="WormBase" id="F53H2.2"/>
    </source>
</evidence>
<dbReference type="AGR" id="WB:WBGene00010005"/>
<evidence type="ECO:0000256" key="1">
    <source>
        <dbReference type="SAM" id="Phobius"/>
    </source>
</evidence>
<keyword evidence="1" id="KW-1133">Transmembrane helix</keyword>
<evidence type="ECO:0000313" key="3">
    <source>
        <dbReference type="EMBL" id="CAB63204.1"/>
    </source>
</evidence>
<dbReference type="KEGG" id="cel:CELE_F53H2.2"/>
<dbReference type="Bgee" id="WBGene00010005">
    <property type="expression patterns" value="Expressed in adult organism and 3 other cell types or tissues"/>
</dbReference>
<name>Q9U3E5_CAEEL</name>
<feature type="transmembrane region" description="Helical" evidence="1">
    <location>
        <begin position="46"/>
        <end position="66"/>
    </location>
</feature>
<organism evidence="3 4">
    <name type="scientific">Caenorhabditis elegans</name>
    <dbReference type="NCBI Taxonomy" id="6239"/>
    <lineage>
        <taxon>Eukaryota</taxon>
        <taxon>Metazoa</taxon>
        <taxon>Ecdysozoa</taxon>
        <taxon>Nematoda</taxon>
        <taxon>Chromadorea</taxon>
        <taxon>Rhabditida</taxon>
        <taxon>Rhabditina</taxon>
        <taxon>Rhabditomorpha</taxon>
        <taxon>Rhabditoidea</taxon>
        <taxon>Rhabditidae</taxon>
        <taxon>Peloderinae</taxon>
        <taxon>Caenorhabditis</taxon>
    </lineage>
</organism>
<dbReference type="Proteomes" id="UP000001940">
    <property type="component" value="Chromosome V"/>
</dbReference>
<evidence type="ECO:0000313" key="4">
    <source>
        <dbReference type="Proteomes" id="UP000001940"/>
    </source>
</evidence>
<evidence type="ECO:0000256" key="2">
    <source>
        <dbReference type="SAM" id="SignalP"/>
    </source>
</evidence>
<gene>
    <name evidence="3 5" type="primary">cnc-7</name>
    <name evidence="3" type="ORF">CELE_F53H2.2</name>
    <name evidence="5" type="ORF">F53H2.2</name>
</gene>
<protein>
    <submittedName>
        <fullName evidence="3">CaeNaCin (Caenorhabditis bacteriocin)</fullName>
    </submittedName>
</protein>
<feature type="signal peptide" evidence="2">
    <location>
        <begin position="1"/>
        <end position="24"/>
    </location>
</feature>
<dbReference type="WormBase" id="F53H2.2">
    <property type="protein sequence ID" value="CE19887"/>
    <property type="gene ID" value="WBGene00010005"/>
    <property type="gene designation" value="cnc-7"/>
</dbReference>
<sequence>MIRVILVFLLALVAGSMQYGYGYGYPGMMGGYHGYPGMMGGYGMRRMGYGMGMGMYRPGLMGMLMGR</sequence>
<keyword evidence="1" id="KW-0472">Membrane</keyword>
<dbReference type="HOGENOM" id="CLU_205486_0_0_1"/>
<dbReference type="AlphaFoldDB" id="Q9U3E5"/>